<evidence type="ECO:0000313" key="2">
    <source>
        <dbReference type="Proteomes" id="UP000218334"/>
    </source>
</evidence>
<reference evidence="2" key="1">
    <citation type="journal article" date="2017" name="Nat. Ecol. Evol.">
        <title>Genome expansion and lineage-specific genetic innovations in the forest pathogenic fungi Armillaria.</title>
        <authorList>
            <person name="Sipos G."/>
            <person name="Prasanna A.N."/>
            <person name="Walter M.C."/>
            <person name="O'Connor E."/>
            <person name="Balint B."/>
            <person name="Krizsan K."/>
            <person name="Kiss B."/>
            <person name="Hess J."/>
            <person name="Varga T."/>
            <person name="Slot J."/>
            <person name="Riley R."/>
            <person name="Boka B."/>
            <person name="Rigling D."/>
            <person name="Barry K."/>
            <person name="Lee J."/>
            <person name="Mihaltcheva S."/>
            <person name="LaButti K."/>
            <person name="Lipzen A."/>
            <person name="Waldron R."/>
            <person name="Moloney N.M."/>
            <person name="Sperisen C."/>
            <person name="Kredics L."/>
            <person name="Vagvoelgyi C."/>
            <person name="Patrignani A."/>
            <person name="Fitzpatrick D."/>
            <person name="Nagy I."/>
            <person name="Doyle S."/>
            <person name="Anderson J.B."/>
            <person name="Grigoriev I.V."/>
            <person name="Gueldener U."/>
            <person name="Muensterkoetter M."/>
            <person name="Nagy L.G."/>
        </authorList>
    </citation>
    <scope>NUCLEOTIDE SEQUENCE [LARGE SCALE GENOMIC DNA]</scope>
    <source>
        <strain evidence="2">28-4</strain>
    </source>
</reference>
<sequence length="112" mass="12459">MPGVDRATIAPGISHCTRFEVQIGCRGSDVCRVEALCPTDRDTIDTDGPPIHDIYDRELNAPFTEIFRSNGHKITFFADCCHVSGTSRDPDPEIGLHFTRTARRSNINDMLP</sequence>
<dbReference type="EMBL" id="KZ293422">
    <property type="protein sequence ID" value="PBK72062.1"/>
    <property type="molecule type" value="Genomic_DNA"/>
</dbReference>
<protein>
    <submittedName>
        <fullName evidence="1">Uncharacterized protein</fullName>
    </submittedName>
</protein>
<evidence type="ECO:0000313" key="1">
    <source>
        <dbReference type="EMBL" id="PBK72062.1"/>
    </source>
</evidence>
<organism evidence="1 2">
    <name type="scientific">Armillaria solidipes</name>
    <dbReference type="NCBI Taxonomy" id="1076256"/>
    <lineage>
        <taxon>Eukaryota</taxon>
        <taxon>Fungi</taxon>
        <taxon>Dikarya</taxon>
        <taxon>Basidiomycota</taxon>
        <taxon>Agaricomycotina</taxon>
        <taxon>Agaricomycetes</taxon>
        <taxon>Agaricomycetidae</taxon>
        <taxon>Agaricales</taxon>
        <taxon>Marasmiineae</taxon>
        <taxon>Physalacriaceae</taxon>
        <taxon>Armillaria</taxon>
    </lineage>
</organism>
<dbReference type="AlphaFoldDB" id="A0A2H3BYJ8"/>
<proteinExistence type="predicted"/>
<dbReference type="Gene3D" id="3.40.50.1460">
    <property type="match status" value="1"/>
</dbReference>
<dbReference type="Proteomes" id="UP000218334">
    <property type="component" value="Unassembled WGS sequence"/>
</dbReference>
<name>A0A2H3BYJ8_9AGAR</name>
<gene>
    <name evidence="1" type="ORF">ARMSODRAFT_1069477</name>
</gene>
<keyword evidence="2" id="KW-1185">Reference proteome</keyword>
<accession>A0A2H3BYJ8</accession>